<feature type="non-terminal residue" evidence="1">
    <location>
        <position position="1"/>
    </location>
</feature>
<dbReference type="EMBL" id="JABFAB010000012">
    <property type="protein sequence ID" value="MBA0666319.1"/>
    <property type="molecule type" value="Genomic_DNA"/>
</dbReference>
<evidence type="ECO:0000313" key="2">
    <source>
        <dbReference type="Proteomes" id="UP000593573"/>
    </source>
</evidence>
<sequence>FKASLRWAHQFDLYHNGSKVNLLKVGDQTHYEGMRVHLFTDGAMARDSRNASAGDMVRD</sequence>
<gene>
    <name evidence="1" type="ORF">Goklo_002741</name>
</gene>
<protein>
    <submittedName>
        <fullName evidence="1">Uncharacterized protein</fullName>
    </submittedName>
</protein>
<accession>A0A7J8VV77</accession>
<name>A0A7J8VV77_9ROSI</name>
<proteinExistence type="predicted"/>
<organism evidence="1 2">
    <name type="scientific">Gossypium klotzschianum</name>
    <dbReference type="NCBI Taxonomy" id="34286"/>
    <lineage>
        <taxon>Eukaryota</taxon>
        <taxon>Viridiplantae</taxon>
        <taxon>Streptophyta</taxon>
        <taxon>Embryophyta</taxon>
        <taxon>Tracheophyta</taxon>
        <taxon>Spermatophyta</taxon>
        <taxon>Magnoliopsida</taxon>
        <taxon>eudicotyledons</taxon>
        <taxon>Gunneridae</taxon>
        <taxon>Pentapetalae</taxon>
        <taxon>rosids</taxon>
        <taxon>malvids</taxon>
        <taxon>Malvales</taxon>
        <taxon>Malvaceae</taxon>
        <taxon>Malvoideae</taxon>
        <taxon>Gossypium</taxon>
    </lineage>
</organism>
<comment type="caution">
    <text evidence="1">The sequence shown here is derived from an EMBL/GenBank/DDBJ whole genome shotgun (WGS) entry which is preliminary data.</text>
</comment>
<dbReference type="Proteomes" id="UP000593573">
    <property type="component" value="Unassembled WGS sequence"/>
</dbReference>
<evidence type="ECO:0000313" key="1">
    <source>
        <dbReference type="EMBL" id="MBA0666319.1"/>
    </source>
</evidence>
<dbReference type="AlphaFoldDB" id="A0A7J8VV77"/>
<feature type="non-terminal residue" evidence="1">
    <location>
        <position position="59"/>
    </location>
</feature>
<reference evidence="1 2" key="1">
    <citation type="journal article" date="2019" name="Genome Biol. Evol.">
        <title>Insights into the evolution of the New World diploid cottons (Gossypium, subgenus Houzingenia) based on genome sequencing.</title>
        <authorList>
            <person name="Grover C.E."/>
            <person name="Arick M.A. 2nd"/>
            <person name="Thrash A."/>
            <person name="Conover J.L."/>
            <person name="Sanders W.S."/>
            <person name="Peterson D.G."/>
            <person name="Frelichowski J.E."/>
            <person name="Scheffler J.A."/>
            <person name="Scheffler B.E."/>
            <person name="Wendel J.F."/>
        </authorList>
    </citation>
    <scope>NUCLEOTIDE SEQUENCE [LARGE SCALE GENOMIC DNA]</scope>
    <source>
        <strain evidence="1">57</strain>
        <tissue evidence="1">Leaf</tissue>
    </source>
</reference>
<keyword evidence="2" id="KW-1185">Reference proteome</keyword>
<dbReference type="OrthoDB" id="10613284at2759"/>